<keyword evidence="1" id="KW-0233">DNA recombination</keyword>
<dbReference type="EMBL" id="REFW01000003">
    <property type="protein sequence ID" value="RMB58881.1"/>
    <property type="molecule type" value="Genomic_DNA"/>
</dbReference>
<dbReference type="AlphaFoldDB" id="A0A3M0G1M3"/>
<dbReference type="InterPro" id="IPR002104">
    <property type="entry name" value="Integrase_catalytic"/>
</dbReference>
<dbReference type="GO" id="GO:0015074">
    <property type="term" value="P:DNA integration"/>
    <property type="evidence" value="ECO:0007669"/>
    <property type="project" value="InterPro"/>
</dbReference>
<name>A0A3M0G1M3_9ACTN</name>
<feature type="domain" description="Tyr recombinase" evidence="3">
    <location>
        <begin position="5"/>
        <end position="176"/>
    </location>
</feature>
<protein>
    <recommendedName>
        <fullName evidence="3">Tyr recombinase domain-containing protein</fullName>
    </recommendedName>
</protein>
<proteinExistence type="predicted"/>
<evidence type="ECO:0000313" key="5">
    <source>
        <dbReference type="Proteomes" id="UP000275256"/>
    </source>
</evidence>
<organism evidence="4 5">
    <name type="scientific">Tessaracoccus antarcticus</name>
    <dbReference type="NCBI Taxonomy" id="2479848"/>
    <lineage>
        <taxon>Bacteria</taxon>
        <taxon>Bacillati</taxon>
        <taxon>Actinomycetota</taxon>
        <taxon>Actinomycetes</taxon>
        <taxon>Propionibacteriales</taxon>
        <taxon>Propionibacteriaceae</taxon>
        <taxon>Tessaracoccus</taxon>
    </lineage>
</organism>
<feature type="region of interest" description="Disordered" evidence="2">
    <location>
        <begin position="191"/>
        <end position="230"/>
    </location>
</feature>
<dbReference type="InterPro" id="IPR050090">
    <property type="entry name" value="Tyrosine_recombinase_XerCD"/>
</dbReference>
<evidence type="ECO:0000256" key="1">
    <source>
        <dbReference type="ARBA" id="ARBA00023172"/>
    </source>
</evidence>
<dbReference type="PANTHER" id="PTHR30349:SF64">
    <property type="entry name" value="PROPHAGE INTEGRASE INTD-RELATED"/>
    <property type="match status" value="1"/>
</dbReference>
<comment type="caution">
    <text evidence="4">The sequence shown here is derived from an EMBL/GenBank/DDBJ whole genome shotgun (WGS) entry which is preliminary data.</text>
</comment>
<dbReference type="InterPro" id="IPR011010">
    <property type="entry name" value="DNA_brk_join_enz"/>
</dbReference>
<dbReference type="GO" id="GO:0003677">
    <property type="term" value="F:DNA binding"/>
    <property type="evidence" value="ECO:0007669"/>
    <property type="project" value="InterPro"/>
</dbReference>
<dbReference type="Pfam" id="PF00589">
    <property type="entry name" value="Phage_integrase"/>
    <property type="match status" value="1"/>
</dbReference>
<reference evidence="4 5" key="1">
    <citation type="submission" date="2018-10" db="EMBL/GenBank/DDBJ databases">
        <title>Tessaracoccus antarcticuss sp. nov., isolated from sediment.</title>
        <authorList>
            <person name="Zhou L.Y."/>
            <person name="Du Z.J."/>
        </authorList>
    </citation>
    <scope>NUCLEOTIDE SEQUENCE [LARGE SCALE GENOMIC DNA]</scope>
    <source>
        <strain evidence="4 5">JDX10</strain>
    </source>
</reference>
<dbReference type="OrthoDB" id="1822491at2"/>
<dbReference type="PROSITE" id="PS51898">
    <property type="entry name" value="TYR_RECOMBINASE"/>
    <property type="match status" value="1"/>
</dbReference>
<dbReference type="InterPro" id="IPR013762">
    <property type="entry name" value="Integrase-like_cat_sf"/>
</dbReference>
<dbReference type="RefSeq" id="WP_121902000.1">
    <property type="nucleotide sequence ID" value="NZ_REFW01000003.1"/>
</dbReference>
<dbReference type="PANTHER" id="PTHR30349">
    <property type="entry name" value="PHAGE INTEGRASE-RELATED"/>
    <property type="match status" value="1"/>
</dbReference>
<dbReference type="GO" id="GO:0006310">
    <property type="term" value="P:DNA recombination"/>
    <property type="evidence" value="ECO:0007669"/>
    <property type="project" value="UniProtKB-KW"/>
</dbReference>
<keyword evidence="5" id="KW-1185">Reference proteome</keyword>
<evidence type="ECO:0000259" key="3">
    <source>
        <dbReference type="PROSITE" id="PS51898"/>
    </source>
</evidence>
<sequence>MPRVRRPRTKARPVPEPVLQTFLTSHDPRISLGSRLAASAGLRRSEIIVVHLDDFREDLLGRSLLVHGKGGTDRLVPLADGLDSSIRSYVAAHHITGYLFPGECDGHIGSNWLGKLINQQLPPPWNLHGLRHRFATTIYQQTHDIIVVQQLLGHESVATTQRYLAHNGEQLRRAVNLADTARTFRAARADGRHRTLAKEKRPMAALSRTPRPPAIEASPQPRRRDVLRAV</sequence>
<accession>A0A3M0G1M3</accession>
<dbReference type="Gene3D" id="1.10.443.10">
    <property type="entry name" value="Intergrase catalytic core"/>
    <property type="match status" value="1"/>
</dbReference>
<dbReference type="Proteomes" id="UP000275256">
    <property type="component" value="Unassembled WGS sequence"/>
</dbReference>
<evidence type="ECO:0000256" key="2">
    <source>
        <dbReference type="SAM" id="MobiDB-lite"/>
    </source>
</evidence>
<gene>
    <name evidence="4" type="ORF">EAX62_12265</name>
</gene>
<feature type="compositionally biased region" description="Basic and acidic residues" evidence="2">
    <location>
        <begin position="191"/>
        <end position="202"/>
    </location>
</feature>
<dbReference type="SUPFAM" id="SSF56349">
    <property type="entry name" value="DNA breaking-rejoining enzymes"/>
    <property type="match status" value="1"/>
</dbReference>
<dbReference type="CDD" id="cd00397">
    <property type="entry name" value="DNA_BRE_C"/>
    <property type="match status" value="1"/>
</dbReference>
<evidence type="ECO:0000313" key="4">
    <source>
        <dbReference type="EMBL" id="RMB58881.1"/>
    </source>
</evidence>